<dbReference type="PANTHER" id="PTHR31434">
    <property type="entry name" value="S PHASE CYCLIN A-ASSOCIATED PROTEIN IN THE ENDOPLASMIC RETICULUM"/>
    <property type="match status" value="1"/>
</dbReference>
<organism evidence="1 2">
    <name type="scientific">Saguinus oedipus</name>
    <name type="common">Cotton-top tamarin</name>
    <name type="synonym">Oedipomidas oedipus</name>
    <dbReference type="NCBI Taxonomy" id="9490"/>
    <lineage>
        <taxon>Eukaryota</taxon>
        <taxon>Metazoa</taxon>
        <taxon>Chordata</taxon>
        <taxon>Craniata</taxon>
        <taxon>Vertebrata</taxon>
        <taxon>Euteleostomi</taxon>
        <taxon>Mammalia</taxon>
        <taxon>Eutheria</taxon>
        <taxon>Euarchontoglires</taxon>
        <taxon>Primates</taxon>
        <taxon>Haplorrhini</taxon>
        <taxon>Platyrrhini</taxon>
        <taxon>Cebidae</taxon>
        <taxon>Callitrichinae</taxon>
        <taxon>Saguinus</taxon>
    </lineage>
</organism>
<dbReference type="Proteomes" id="UP001266305">
    <property type="component" value="Unassembled WGS sequence"/>
</dbReference>
<comment type="caution">
    <text evidence="1">The sequence shown here is derived from an EMBL/GenBank/DDBJ whole genome shotgun (WGS) entry which is preliminary data.</text>
</comment>
<keyword evidence="2" id="KW-1185">Reference proteome</keyword>
<dbReference type="EMBL" id="JASSZA010000008">
    <property type="protein sequence ID" value="KAK2103472.1"/>
    <property type="molecule type" value="Genomic_DNA"/>
</dbReference>
<gene>
    <name evidence="1" type="ORF">P7K49_017328</name>
</gene>
<reference evidence="1 2" key="1">
    <citation type="submission" date="2023-05" db="EMBL/GenBank/DDBJ databases">
        <title>B98-5 Cell Line De Novo Hybrid Assembly: An Optical Mapping Approach.</title>
        <authorList>
            <person name="Kananen K."/>
            <person name="Auerbach J.A."/>
            <person name="Kautto E."/>
            <person name="Blachly J.S."/>
        </authorList>
    </citation>
    <scope>NUCLEOTIDE SEQUENCE [LARGE SCALE GENOMIC DNA]</scope>
    <source>
        <strain evidence="1">B95-8</strain>
        <tissue evidence="1">Cell line</tissue>
    </source>
</reference>
<sequence>MVAKLTSSDLRRPHPVLACSWNCGFYNLSHLSSSMSYSIFDNNRQDPTGLTAALQATDLAGVLHMLYCVLFHGTILDPSTASPKESYTQNTIQVAIHSLRFFNSFAALDLSAFQVPSIGLYQWRTHKGVPLNFNQTCFLVAFKPEGFNNGR</sequence>
<dbReference type="PANTHER" id="PTHR31434:SF2">
    <property type="entry name" value="S PHASE CYCLIN A-ASSOCIATED PROTEIN IN THE ENDOPLASMIC RETICULUM"/>
    <property type="match status" value="1"/>
</dbReference>
<name>A0ABQ9V274_SAGOE</name>
<accession>A0ABQ9V274</accession>
<evidence type="ECO:0000313" key="2">
    <source>
        <dbReference type="Proteomes" id="UP001266305"/>
    </source>
</evidence>
<evidence type="ECO:0000313" key="1">
    <source>
        <dbReference type="EMBL" id="KAK2103472.1"/>
    </source>
</evidence>
<protein>
    <submittedName>
        <fullName evidence="1">Uncharacterized protein</fullName>
    </submittedName>
</protein>
<proteinExistence type="predicted"/>